<proteinExistence type="predicted"/>
<keyword evidence="3" id="KW-1185">Reference proteome</keyword>
<dbReference type="Proteomes" id="UP000284395">
    <property type="component" value="Unassembled WGS sequence"/>
</dbReference>
<sequence length="113" mass="12938">MANYDFQKARKPNPDSASDDSRTMDFSSLPKNPVSISDAEEKHAVQRGDDLGFISRGQGTTRRRKPAKRQKSLYVKGPEEIIDWFVEYTNTQNHSAYWKSIEDLKNMIEGQGK</sequence>
<accession>A0A420EAP6</accession>
<feature type="compositionally biased region" description="Basic residues" evidence="1">
    <location>
        <begin position="61"/>
        <end position="71"/>
    </location>
</feature>
<dbReference type="OrthoDB" id="7449750at2"/>
<organism evidence="2 3">
    <name type="scientific">Altericroceibacterium spongiae</name>
    <dbReference type="NCBI Taxonomy" id="2320269"/>
    <lineage>
        <taxon>Bacteria</taxon>
        <taxon>Pseudomonadati</taxon>
        <taxon>Pseudomonadota</taxon>
        <taxon>Alphaproteobacteria</taxon>
        <taxon>Sphingomonadales</taxon>
        <taxon>Erythrobacteraceae</taxon>
        <taxon>Altericroceibacterium</taxon>
    </lineage>
</organism>
<feature type="compositionally biased region" description="Basic and acidic residues" evidence="1">
    <location>
        <begin position="39"/>
        <end position="50"/>
    </location>
</feature>
<evidence type="ECO:0000256" key="1">
    <source>
        <dbReference type="SAM" id="MobiDB-lite"/>
    </source>
</evidence>
<protein>
    <submittedName>
        <fullName evidence="2">Uncharacterized protein</fullName>
    </submittedName>
</protein>
<gene>
    <name evidence="2" type="ORF">D6851_15900</name>
</gene>
<reference evidence="2 3" key="1">
    <citation type="submission" date="2018-09" db="EMBL/GenBank/DDBJ databases">
        <title>Altererythrobacter spongiae sp. nov., isolated from a marine sponge.</title>
        <authorList>
            <person name="Zhuang L."/>
            <person name="Luo L."/>
        </authorList>
    </citation>
    <scope>NUCLEOTIDE SEQUENCE [LARGE SCALE GENOMIC DNA]</scope>
    <source>
        <strain evidence="2 3">HN-Y73</strain>
    </source>
</reference>
<dbReference type="RefSeq" id="WP_120325893.1">
    <property type="nucleotide sequence ID" value="NZ_RAPF01000012.1"/>
</dbReference>
<evidence type="ECO:0000313" key="3">
    <source>
        <dbReference type="Proteomes" id="UP000284395"/>
    </source>
</evidence>
<dbReference type="EMBL" id="RAPF01000012">
    <property type="protein sequence ID" value="RKF17740.1"/>
    <property type="molecule type" value="Genomic_DNA"/>
</dbReference>
<evidence type="ECO:0000313" key="2">
    <source>
        <dbReference type="EMBL" id="RKF17740.1"/>
    </source>
</evidence>
<name>A0A420EAP6_9SPHN</name>
<comment type="caution">
    <text evidence="2">The sequence shown here is derived from an EMBL/GenBank/DDBJ whole genome shotgun (WGS) entry which is preliminary data.</text>
</comment>
<dbReference type="AlphaFoldDB" id="A0A420EAP6"/>
<feature type="region of interest" description="Disordered" evidence="1">
    <location>
        <begin position="1"/>
        <end position="71"/>
    </location>
</feature>